<name>A0A0C2WZ33_AMAMK</name>
<evidence type="ECO:0000313" key="1">
    <source>
        <dbReference type="EMBL" id="KIL62116.1"/>
    </source>
</evidence>
<proteinExistence type="predicted"/>
<evidence type="ECO:0000313" key="2">
    <source>
        <dbReference type="Proteomes" id="UP000054549"/>
    </source>
</evidence>
<organism evidence="1 2">
    <name type="scientific">Amanita muscaria (strain Koide BX008)</name>
    <dbReference type="NCBI Taxonomy" id="946122"/>
    <lineage>
        <taxon>Eukaryota</taxon>
        <taxon>Fungi</taxon>
        <taxon>Dikarya</taxon>
        <taxon>Basidiomycota</taxon>
        <taxon>Agaricomycotina</taxon>
        <taxon>Agaricomycetes</taxon>
        <taxon>Agaricomycetidae</taxon>
        <taxon>Agaricales</taxon>
        <taxon>Pluteineae</taxon>
        <taxon>Amanitaceae</taxon>
        <taxon>Amanita</taxon>
    </lineage>
</organism>
<keyword evidence="2" id="KW-1185">Reference proteome</keyword>
<gene>
    <name evidence="1" type="ORF">M378DRAFT_805461</name>
</gene>
<dbReference type="Proteomes" id="UP000054549">
    <property type="component" value="Unassembled WGS sequence"/>
</dbReference>
<reference evidence="1 2" key="1">
    <citation type="submission" date="2014-04" db="EMBL/GenBank/DDBJ databases">
        <title>Evolutionary Origins and Diversification of the Mycorrhizal Mutualists.</title>
        <authorList>
            <consortium name="DOE Joint Genome Institute"/>
            <consortium name="Mycorrhizal Genomics Consortium"/>
            <person name="Kohler A."/>
            <person name="Kuo A."/>
            <person name="Nagy L.G."/>
            <person name="Floudas D."/>
            <person name="Copeland A."/>
            <person name="Barry K.W."/>
            <person name="Cichocki N."/>
            <person name="Veneault-Fourrey C."/>
            <person name="LaButti K."/>
            <person name="Lindquist E.A."/>
            <person name="Lipzen A."/>
            <person name="Lundell T."/>
            <person name="Morin E."/>
            <person name="Murat C."/>
            <person name="Riley R."/>
            <person name="Ohm R."/>
            <person name="Sun H."/>
            <person name="Tunlid A."/>
            <person name="Henrissat B."/>
            <person name="Grigoriev I.V."/>
            <person name="Hibbett D.S."/>
            <person name="Martin F."/>
        </authorList>
    </citation>
    <scope>NUCLEOTIDE SEQUENCE [LARGE SCALE GENOMIC DNA]</scope>
    <source>
        <strain evidence="1 2">Koide BX008</strain>
    </source>
</reference>
<dbReference type="AlphaFoldDB" id="A0A0C2WZ33"/>
<protein>
    <submittedName>
        <fullName evidence="1">Uncharacterized protein</fullName>
    </submittedName>
</protein>
<accession>A0A0C2WZ33</accession>
<sequence length="92" mass="11084">MHHELTLVFLCNYTCVLERHFKYSKLAYTGQRRRHFKQMERGLSCYKRRSNDRYNVSAWGGRNDYVVVFFTLSSGQVYEMAFGPRRHPQLRS</sequence>
<dbReference type="EMBL" id="KN818275">
    <property type="protein sequence ID" value="KIL62116.1"/>
    <property type="molecule type" value="Genomic_DNA"/>
</dbReference>
<dbReference type="InParanoid" id="A0A0C2WZ33"/>
<dbReference type="HOGENOM" id="CLU_2412782_0_0_1"/>